<feature type="domain" description="DUF7785" evidence="2">
    <location>
        <begin position="485"/>
        <end position="582"/>
    </location>
</feature>
<name>A0A9W9HV04_9EURO</name>
<sequence>MSADEGTAMSTNGEPHSTSAATATPVKRKRSIQDDKSGPESTSASRESPNLHETLRSLVDLLLKYVLSKRHSKQGIPNINRHDTELQLLSCPFPATTAKPRTKRAKVSNDQDTSSVQSRVKSDHYNTLQEFLADIEKASGAVIERTQNQSNGNKADGTPLTEVVNRIAAFKKHMNGLVGQSFVNQTEVKTEAVDDDGDSQMHSTVSNVGAREDKQALTFFGGSQSNPKQLFSSLQKSVKVPLQSSESDVKKFVEVQEELREGALPNGITATKVIPYNLNANPKSTKRTFGEVFAPRAGLPQLEAPRRRTQRGTTASWIDPFDLLMDTKSYLGDRSNYSLAPLPSGQWLQYGGVTSSPSYWARVEKHHTEGDIGSKHGDPALWTGDDSSVLQGVYSSFAPSYDSSGSIVQLDSKDMVWWGKRGAKRVRTLLTLPNEDEEVTSVQPGSIGDLDESALDELVRSFQPDTVNDFINDNQTSKEADPESREVEETLAEISDLLDTLSSYHRIRNLTLPLSASDKTDSTETSAPDAVDPNTPSDAEQAIYETLKTTLMTIISGLPPYAVAKLDGDQLEALNISQRIVVETPDYCGTMERDDFTLHQERVAAIAAQSNAANRTSTPSASRPSNLGSQSVYNQRALVSNPRVPQSQFQMPQHGRQPSATGTYTPNLSGSRGPGTPSQRSSYPAQGSSQFSQANNVPQFQRPGPNGYNSYSAQQGQGQQPFTPRPGQASAYNATPQGRTPYTGGVPAQRPPYANQTPSQGASTYARSAAEQAAIVDRNRAQLAAQQSRQSPSTPQPQFESRMSMSQEGSLTPGSKQNGTPIL</sequence>
<evidence type="ECO:0000259" key="2">
    <source>
        <dbReference type="Pfam" id="PF25009"/>
    </source>
</evidence>
<organism evidence="4 5">
    <name type="scientific">Penicillium capsulatum</name>
    <dbReference type="NCBI Taxonomy" id="69766"/>
    <lineage>
        <taxon>Eukaryota</taxon>
        <taxon>Fungi</taxon>
        <taxon>Dikarya</taxon>
        <taxon>Ascomycota</taxon>
        <taxon>Pezizomycotina</taxon>
        <taxon>Eurotiomycetes</taxon>
        <taxon>Eurotiomycetidae</taxon>
        <taxon>Eurotiales</taxon>
        <taxon>Aspergillaceae</taxon>
        <taxon>Penicillium</taxon>
    </lineage>
</organism>
<evidence type="ECO:0000313" key="5">
    <source>
        <dbReference type="Proteomes" id="UP001146351"/>
    </source>
</evidence>
<dbReference type="Pfam" id="PF25009">
    <property type="entry name" value="DUF7785"/>
    <property type="match status" value="1"/>
</dbReference>
<proteinExistence type="predicted"/>
<feature type="domain" description="DUF7877" evidence="3">
    <location>
        <begin position="79"/>
        <end position="176"/>
    </location>
</feature>
<dbReference type="Proteomes" id="UP001146351">
    <property type="component" value="Unassembled WGS sequence"/>
</dbReference>
<dbReference type="OrthoDB" id="5354458at2759"/>
<feature type="region of interest" description="Disordered" evidence="1">
    <location>
        <begin position="516"/>
        <end position="537"/>
    </location>
</feature>
<dbReference type="EMBL" id="JAPQKO010000006">
    <property type="protein sequence ID" value="KAJ5155539.1"/>
    <property type="molecule type" value="Genomic_DNA"/>
</dbReference>
<dbReference type="AlphaFoldDB" id="A0A9W9HV04"/>
<evidence type="ECO:0000313" key="4">
    <source>
        <dbReference type="EMBL" id="KAJ5155539.1"/>
    </source>
</evidence>
<feature type="region of interest" description="Disordered" evidence="1">
    <location>
        <begin position="642"/>
        <end position="823"/>
    </location>
</feature>
<feature type="compositionally biased region" description="Polar residues" evidence="1">
    <location>
        <begin position="730"/>
        <end position="740"/>
    </location>
</feature>
<feature type="compositionally biased region" description="Polar residues" evidence="1">
    <location>
        <begin position="799"/>
        <end position="823"/>
    </location>
</feature>
<feature type="compositionally biased region" description="Polar residues" evidence="1">
    <location>
        <begin position="8"/>
        <end position="22"/>
    </location>
</feature>
<protein>
    <submittedName>
        <fullName evidence="4">Uncharacterized protein</fullName>
    </submittedName>
</protein>
<feature type="compositionally biased region" description="Polar residues" evidence="1">
    <location>
        <begin position="642"/>
        <end position="699"/>
    </location>
</feature>
<dbReference type="InterPro" id="IPR057199">
    <property type="entry name" value="DUF7877"/>
</dbReference>
<reference evidence="4" key="2">
    <citation type="journal article" date="2023" name="IMA Fungus">
        <title>Comparative genomic study of the Penicillium genus elucidates a diverse pangenome and 15 lateral gene transfer events.</title>
        <authorList>
            <person name="Petersen C."/>
            <person name="Sorensen T."/>
            <person name="Nielsen M.R."/>
            <person name="Sondergaard T.E."/>
            <person name="Sorensen J.L."/>
            <person name="Fitzpatrick D.A."/>
            <person name="Frisvad J.C."/>
            <person name="Nielsen K.L."/>
        </authorList>
    </citation>
    <scope>NUCLEOTIDE SEQUENCE</scope>
    <source>
        <strain evidence="4">IBT 21917</strain>
    </source>
</reference>
<feature type="region of interest" description="Disordered" evidence="1">
    <location>
        <begin position="95"/>
        <end position="121"/>
    </location>
</feature>
<feature type="region of interest" description="Disordered" evidence="1">
    <location>
        <begin position="609"/>
        <end position="628"/>
    </location>
</feature>
<keyword evidence="5" id="KW-1185">Reference proteome</keyword>
<feature type="region of interest" description="Disordered" evidence="1">
    <location>
        <begin position="467"/>
        <end position="486"/>
    </location>
</feature>
<feature type="compositionally biased region" description="Polar residues" evidence="1">
    <location>
        <begin position="707"/>
        <end position="722"/>
    </location>
</feature>
<feature type="region of interest" description="Disordered" evidence="1">
    <location>
        <begin position="1"/>
        <end position="51"/>
    </location>
</feature>
<feature type="compositionally biased region" description="Polar residues" evidence="1">
    <location>
        <begin position="614"/>
        <end position="628"/>
    </location>
</feature>
<feature type="compositionally biased region" description="Low complexity" evidence="1">
    <location>
        <begin position="781"/>
        <end position="798"/>
    </location>
</feature>
<evidence type="ECO:0000259" key="3">
    <source>
        <dbReference type="Pfam" id="PF25289"/>
    </source>
</evidence>
<gene>
    <name evidence="4" type="ORF">N7492_008342</name>
</gene>
<evidence type="ECO:0000256" key="1">
    <source>
        <dbReference type="SAM" id="MobiDB-lite"/>
    </source>
</evidence>
<feature type="compositionally biased region" description="Polar residues" evidence="1">
    <location>
        <begin position="754"/>
        <end position="766"/>
    </location>
</feature>
<reference evidence="4" key="1">
    <citation type="submission" date="2022-11" db="EMBL/GenBank/DDBJ databases">
        <authorList>
            <person name="Petersen C."/>
        </authorList>
    </citation>
    <scope>NUCLEOTIDE SEQUENCE</scope>
    <source>
        <strain evidence="4">IBT 21917</strain>
    </source>
</reference>
<dbReference type="Pfam" id="PF25289">
    <property type="entry name" value="DUF7877"/>
    <property type="match status" value="1"/>
</dbReference>
<dbReference type="InterPro" id="IPR056687">
    <property type="entry name" value="DUF7785"/>
</dbReference>
<feature type="compositionally biased region" description="Basic and acidic residues" evidence="1">
    <location>
        <begin position="476"/>
        <end position="486"/>
    </location>
</feature>
<comment type="caution">
    <text evidence="4">The sequence shown here is derived from an EMBL/GenBank/DDBJ whole genome shotgun (WGS) entry which is preliminary data.</text>
</comment>
<accession>A0A9W9HV04</accession>
<feature type="compositionally biased region" description="Polar residues" evidence="1">
    <location>
        <begin position="39"/>
        <end position="48"/>
    </location>
</feature>
<feature type="compositionally biased region" description="Polar residues" evidence="1">
    <location>
        <begin position="108"/>
        <end position="121"/>
    </location>
</feature>